<evidence type="ECO:0000313" key="5">
    <source>
        <dbReference type="Proteomes" id="UP000650582"/>
    </source>
</evidence>
<evidence type="ECO:0000256" key="1">
    <source>
        <dbReference type="ARBA" id="ARBA00004123"/>
    </source>
</evidence>
<keyword evidence="2" id="KW-0539">Nucleus</keyword>
<evidence type="ECO:0000256" key="3">
    <source>
        <dbReference type="SAM" id="MobiDB-lite"/>
    </source>
</evidence>
<evidence type="ECO:0000313" key="4">
    <source>
        <dbReference type="EMBL" id="KAF8680078.1"/>
    </source>
</evidence>
<dbReference type="EMBL" id="JACYCC010000037">
    <property type="protein sequence ID" value="KAF8680078.1"/>
    <property type="molecule type" value="Genomic_DNA"/>
</dbReference>
<dbReference type="Proteomes" id="UP000650582">
    <property type="component" value="Unassembled WGS sequence"/>
</dbReference>
<dbReference type="GO" id="GO:0000976">
    <property type="term" value="F:transcription cis-regulatory region binding"/>
    <property type="evidence" value="ECO:0007669"/>
    <property type="project" value="TreeGrafter"/>
</dbReference>
<feature type="region of interest" description="Disordered" evidence="3">
    <location>
        <begin position="1"/>
        <end position="34"/>
    </location>
</feature>
<dbReference type="PANTHER" id="PTHR37534">
    <property type="entry name" value="TRANSCRIPTIONAL ACTIVATOR PROTEIN UGA3"/>
    <property type="match status" value="1"/>
</dbReference>
<organism evidence="4 5">
    <name type="scientific">Rhizoctonia solani</name>
    <dbReference type="NCBI Taxonomy" id="456999"/>
    <lineage>
        <taxon>Eukaryota</taxon>
        <taxon>Fungi</taxon>
        <taxon>Dikarya</taxon>
        <taxon>Basidiomycota</taxon>
        <taxon>Agaricomycotina</taxon>
        <taxon>Agaricomycetes</taxon>
        <taxon>Cantharellales</taxon>
        <taxon>Ceratobasidiaceae</taxon>
        <taxon>Rhizoctonia</taxon>
    </lineage>
</organism>
<proteinExistence type="predicted"/>
<protein>
    <submittedName>
        <fullName evidence="4">Uncharacterized protein</fullName>
    </submittedName>
</protein>
<name>A0A8H7H7U7_9AGAM</name>
<dbReference type="GO" id="GO:0003700">
    <property type="term" value="F:DNA-binding transcription factor activity"/>
    <property type="evidence" value="ECO:0007669"/>
    <property type="project" value="TreeGrafter"/>
</dbReference>
<sequence length="681" mass="74900">MTNSSAETSRLDPVLRREDAYNHAPLSGPSSRTYPGLETSCESVLFENNTFPIGDACQLTTNDIDSCRSWATTFIGMEPTGSSLAVSRTNANPLSPSCELDYTEPALRCFSGSDLPNDSGVLGFLGNFNSIADFSSNSSSPQTNHDGNGVVQLSPTADYSCAIPNIQQTGFEVQPDSYSVNDSSSLITLSQGYNQAPLGLSSSRMTSAQASLFHALMSLEGPPSHNDSPILTSTCQPFSSPARSYSSPMQSAADMDLIDEDADSDPEHIEAVICGQPVLDYNLESNSLPFVLHSYAIWMRRTVFDPSRAASKTRDYVVRHFAESEQSRCRTILIANIFRSIGTNPAFDSSYLPKLSMLRTAVQGNLIDAAKRKTNPSREVQSRESIRALEQTLELIAASRYDAFHACLGLMREAAMVFRRACPEPMDQRVHLPSVLMHPNANMRHFPVMDVYFSMITGLPTILKYDTSLRTPVDASVLYIDNHLGLSWLYGQPDQITLILARINSLYQDYGSSVDPGVVREIERGVEDFKVNSGSSPDPSLLVMRLVVQECWRQVAYIYLYMTLCSADALDSRVRAAQRKIMKLATDAKPSATLDMHLATCIAVQTHDIEQTVQAGVATFRPAERKVILARLRGLPECSIPESGFSTCVRVLGEVWSRTDRENRAARWSDLGLANSRILGI</sequence>
<feature type="compositionally biased region" description="Basic and acidic residues" evidence="3">
    <location>
        <begin position="9"/>
        <end position="21"/>
    </location>
</feature>
<dbReference type="GO" id="GO:0045944">
    <property type="term" value="P:positive regulation of transcription by RNA polymerase II"/>
    <property type="evidence" value="ECO:0007669"/>
    <property type="project" value="TreeGrafter"/>
</dbReference>
<dbReference type="InterPro" id="IPR021858">
    <property type="entry name" value="Fun_TF"/>
</dbReference>
<reference evidence="4" key="1">
    <citation type="submission" date="2020-09" db="EMBL/GenBank/DDBJ databases">
        <title>Comparative genome analyses of four rice-infecting Rhizoctonia solani isolates reveal extensive enrichment of homogalacturonan modification genes.</title>
        <authorList>
            <person name="Lee D.-Y."/>
            <person name="Jeon J."/>
            <person name="Kim K.-T."/>
            <person name="Cheong K."/>
            <person name="Song H."/>
            <person name="Choi G."/>
            <person name="Ko J."/>
            <person name="Opiyo S.O."/>
            <person name="Zuo S."/>
            <person name="Madhav S."/>
            <person name="Lee Y.-H."/>
            <person name="Wang G.-L."/>
        </authorList>
    </citation>
    <scope>NUCLEOTIDE SEQUENCE</scope>
    <source>
        <strain evidence="4">AG1-IA YN-7</strain>
    </source>
</reference>
<dbReference type="Pfam" id="PF11951">
    <property type="entry name" value="Fungal_trans_2"/>
    <property type="match status" value="1"/>
</dbReference>
<comment type="subcellular location">
    <subcellularLocation>
        <location evidence="1">Nucleus</location>
    </subcellularLocation>
</comment>
<comment type="caution">
    <text evidence="4">The sequence shown here is derived from an EMBL/GenBank/DDBJ whole genome shotgun (WGS) entry which is preliminary data.</text>
</comment>
<dbReference type="GO" id="GO:0005634">
    <property type="term" value="C:nucleus"/>
    <property type="evidence" value="ECO:0007669"/>
    <property type="project" value="UniProtKB-SubCell"/>
</dbReference>
<evidence type="ECO:0000256" key="2">
    <source>
        <dbReference type="ARBA" id="ARBA00023242"/>
    </source>
</evidence>
<accession>A0A8H7H7U7</accession>
<gene>
    <name evidence="4" type="ORF">RHS04_04880</name>
</gene>
<dbReference type="PANTHER" id="PTHR37534:SF7">
    <property type="entry name" value="TRANSCRIPTIONAL ACTIVATOR PROTEIN UGA3"/>
    <property type="match status" value="1"/>
</dbReference>
<dbReference type="AlphaFoldDB" id="A0A8H7H7U7"/>